<dbReference type="SUPFAM" id="SSF56322">
    <property type="entry name" value="ADC synthase"/>
    <property type="match status" value="1"/>
</dbReference>
<dbReference type="GO" id="GO:0046820">
    <property type="term" value="F:4-amino-4-deoxychorismate synthase activity"/>
    <property type="evidence" value="ECO:0007669"/>
    <property type="project" value="TreeGrafter"/>
</dbReference>
<dbReference type="InterPro" id="IPR019999">
    <property type="entry name" value="Anth_synth_I-like"/>
</dbReference>
<keyword evidence="3" id="KW-1185">Reference proteome</keyword>
<comment type="caution">
    <text evidence="2">The sequence shown here is derived from an EMBL/GenBank/DDBJ whole genome shotgun (WGS) entry which is preliminary data.</text>
</comment>
<proteinExistence type="predicted"/>
<dbReference type="RefSeq" id="WP_245950201.1">
    <property type="nucleotide sequence ID" value="NZ_QTUA01000001.1"/>
</dbReference>
<organism evidence="2 3">
    <name type="scientific">Calidifontibacter indicus</name>
    <dbReference type="NCBI Taxonomy" id="419650"/>
    <lineage>
        <taxon>Bacteria</taxon>
        <taxon>Bacillati</taxon>
        <taxon>Actinomycetota</taxon>
        <taxon>Actinomycetes</taxon>
        <taxon>Micrococcales</taxon>
        <taxon>Dermacoccaceae</taxon>
        <taxon>Calidifontibacter</taxon>
    </lineage>
</organism>
<dbReference type="PANTHER" id="PTHR11236:SF50">
    <property type="entry name" value="AMINODEOXYCHORISMATE SYNTHASE COMPONENT 1"/>
    <property type="match status" value="1"/>
</dbReference>
<reference evidence="2 3" key="1">
    <citation type="submission" date="2018-08" db="EMBL/GenBank/DDBJ databases">
        <title>Sequencing the genomes of 1000 actinobacteria strains.</title>
        <authorList>
            <person name="Klenk H.-P."/>
        </authorList>
    </citation>
    <scope>NUCLEOTIDE SEQUENCE [LARGE SCALE GENOMIC DNA]</scope>
    <source>
        <strain evidence="2 3">DSM 22967</strain>
    </source>
</reference>
<dbReference type="PANTHER" id="PTHR11236">
    <property type="entry name" value="AMINOBENZOATE/ANTHRANILATE SYNTHASE"/>
    <property type="match status" value="1"/>
</dbReference>
<dbReference type="InterPro" id="IPR015890">
    <property type="entry name" value="Chorismate_C"/>
</dbReference>
<accession>A0A3D9US79</accession>
<sequence length="359" mass="38846">MSDHVTGPSAGEVRFRDVRASGIEQVRHDVAALDEPGFWVVVITFEGHLTAVRMSHVEHEPLTAAAEPDYGAGARRSIDGAEDEWVSSLGYDRYEAAVEEVRRRVARGEVYQANICRVLRREIPDGFELARLFEVVRAGNPAPYSALIDLPAAGLEIVCASPELYLERSGERIASAPIKGTATTAAELLPKDYTENVMITDLVRNDLAPVSVPGTVEVDGLCAIEQHPGLVHLVSTVRSTLRAGVRWSDVLAASFPAGSVSGAPKVTALQAICDLERVPRGPYCGAIGFVDNDRGTARLAVGIRTFWATREDDARWLRFGTGAGITWGSDPEAEWCETLLKAQRLIALAETALQTTDTN</sequence>
<dbReference type="Pfam" id="PF00425">
    <property type="entry name" value="Chorismate_bind"/>
    <property type="match status" value="1"/>
</dbReference>
<dbReference type="EMBL" id="QTUA01000001">
    <property type="protein sequence ID" value="REF31343.1"/>
    <property type="molecule type" value="Genomic_DNA"/>
</dbReference>
<evidence type="ECO:0000259" key="1">
    <source>
        <dbReference type="Pfam" id="PF00425"/>
    </source>
</evidence>
<dbReference type="Proteomes" id="UP000256253">
    <property type="component" value="Unassembled WGS sequence"/>
</dbReference>
<feature type="domain" description="Chorismate-utilising enzyme C-terminal" evidence="1">
    <location>
        <begin position="92"/>
        <end position="341"/>
    </location>
</feature>
<dbReference type="GO" id="GO:0000162">
    <property type="term" value="P:L-tryptophan biosynthetic process"/>
    <property type="evidence" value="ECO:0007669"/>
    <property type="project" value="TreeGrafter"/>
</dbReference>
<dbReference type="InterPro" id="IPR005801">
    <property type="entry name" value="ADC_synthase"/>
</dbReference>
<dbReference type="AlphaFoldDB" id="A0A3D9US79"/>
<dbReference type="PRINTS" id="PR00095">
    <property type="entry name" value="ANTSNTHASEI"/>
</dbReference>
<protein>
    <submittedName>
        <fullName evidence="2">Para-aminobenzoate synthetase component 1</fullName>
    </submittedName>
</protein>
<evidence type="ECO:0000313" key="2">
    <source>
        <dbReference type="EMBL" id="REF31343.1"/>
    </source>
</evidence>
<dbReference type="Gene3D" id="3.60.120.10">
    <property type="entry name" value="Anthranilate synthase"/>
    <property type="match status" value="1"/>
</dbReference>
<gene>
    <name evidence="2" type="ORF">DFJ65_2405</name>
</gene>
<evidence type="ECO:0000313" key="3">
    <source>
        <dbReference type="Proteomes" id="UP000256253"/>
    </source>
</evidence>
<name>A0A3D9US79_9MICO</name>